<proteinExistence type="predicted"/>
<protein>
    <submittedName>
        <fullName evidence="2">Uncharacterized protein</fullName>
    </submittedName>
</protein>
<dbReference type="AlphaFoldDB" id="A0AAJ8BM13"/>
<dbReference type="KEGG" id="ang:An02g05050"/>
<dbReference type="RefSeq" id="XP_059599963.1">
    <property type="nucleotide sequence ID" value="XM_059746281.1"/>
</dbReference>
<feature type="compositionally biased region" description="Polar residues" evidence="1">
    <location>
        <begin position="99"/>
        <end position="110"/>
    </location>
</feature>
<reference evidence="2" key="2">
    <citation type="submission" date="2025-08" db="UniProtKB">
        <authorList>
            <consortium name="RefSeq"/>
        </authorList>
    </citation>
    <scope>IDENTIFICATION</scope>
</reference>
<feature type="region of interest" description="Disordered" evidence="1">
    <location>
        <begin position="129"/>
        <end position="161"/>
    </location>
</feature>
<gene>
    <name evidence="2" type="ORF">An02g05050</name>
</gene>
<dbReference type="VEuPathDB" id="FungiDB:An02g05050"/>
<feature type="compositionally biased region" description="Polar residues" evidence="1">
    <location>
        <begin position="129"/>
        <end position="138"/>
    </location>
</feature>
<dbReference type="GeneID" id="84590318"/>
<evidence type="ECO:0000313" key="2">
    <source>
        <dbReference type="RefSeq" id="XP_059599963.1"/>
    </source>
</evidence>
<name>A0AAJ8BM13_ASPNG</name>
<organism evidence="2">
    <name type="scientific">Aspergillus niger</name>
    <dbReference type="NCBI Taxonomy" id="5061"/>
    <lineage>
        <taxon>Eukaryota</taxon>
        <taxon>Fungi</taxon>
        <taxon>Dikarya</taxon>
        <taxon>Ascomycota</taxon>
        <taxon>Pezizomycotina</taxon>
        <taxon>Eurotiomycetes</taxon>
        <taxon>Eurotiomycetidae</taxon>
        <taxon>Eurotiales</taxon>
        <taxon>Aspergillaceae</taxon>
        <taxon>Aspergillus</taxon>
        <taxon>Aspergillus subgen. Circumdati</taxon>
    </lineage>
</organism>
<reference evidence="2" key="1">
    <citation type="submission" date="2025-02" db="EMBL/GenBank/DDBJ databases">
        <authorList>
            <consortium name="NCBI Genome Project"/>
        </authorList>
    </citation>
    <scope>NUCLEOTIDE SEQUENCE</scope>
</reference>
<sequence>MACSAREPFCSIGRLHMVWGGGNGPVERKLEPGIPFPVTQAPDTKPGNSNLLRKIRALATPAYYLDRAGTTFSTAPGRMADLRDFQSYIVPENLKRPFRSSTRSSGQNPGSDPGERIRLTRAWTGHGVSTNLTFQTPKPEQGAIGRQAPGATSPHNIPFWV</sequence>
<feature type="region of interest" description="Disordered" evidence="1">
    <location>
        <begin position="96"/>
        <end position="116"/>
    </location>
</feature>
<accession>A0AAJ8BM13</accession>
<evidence type="ECO:0000256" key="1">
    <source>
        <dbReference type="SAM" id="MobiDB-lite"/>
    </source>
</evidence>